<keyword evidence="5" id="KW-1185">Reference proteome</keyword>
<dbReference type="CDD" id="cd00010">
    <property type="entry name" value="AAI_LTSS"/>
    <property type="match status" value="1"/>
</dbReference>
<feature type="transmembrane region" description="Helical" evidence="1">
    <location>
        <begin position="141"/>
        <end position="158"/>
    </location>
</feature>
<comment type="caution">
    <text evidence="4">The sequence shown here is derived from an EMBL/GenBank/DDBJ whole genome shotgun (WGS) entry which is preliminary data.</text>
</comment>
<proteinExistence type="predicted"/>
<feature type="signal peptide" evidence="2">
    <location>
        <begin position="1"/>
        <end position="22"/>
    </location>
</feature>
<dbReference type="EMBL" id="BPVZ01000009">
    <property type="protein sequence ID" value="GKU95479.1"/>
    <property type="molecule type" value="Genomic_DNA"/>
</dbReference>
<dbReference type="AlphaFoldDB" id="A0AAV5IAX3"/>
<dbReference type="Pfam" id="PF14368">
    <property type="entry name" value="LTP_2"/>
    <property type="match status" value="1"/>
</dbReference>
<accession>A0AAV5IAX3</accession>
<sequence length="159" mass="16824">MAKLTIAAVILVLAATMSLTEAQNTSTSCASELQTSCASDLNSSYLNSSYLNSSTIPSGHCCTAFTTAAVNELTCLCNLYNNPDVLKPFNISLPVAVQLALNCRYVCTFLVNCTNALSPTECVYPPPSPGQAGSDRIADRIVWTGVTSLLLFLALAVLY</sequence>
<dbReference type="SUPFAM" id="SSF47699">
    <property type="entry name" value="Bifunctional inhibitor/lipid-transfer protein/seed storage 2S albumin"/>
    <property type="match status" value="1"/>
</dbReference>
<keyword evidence="1" id="KW-1133">Transmembrane helix</keyword>
<dbReference type="InterPro" id="IPR036312">
    <property type="entry name" value="Bifun_inhib/LTP/seed_sf"/>
</dbReference>
<gene>
    <name evidence="4" type="ORF">SLEP1_g8836</name>
</gene>
<keyword evidence="2" id="KW-0732">Signal</keyword>
<reference evidence="4 5" key="1">
    <citation type="journal article" date="2021" name="Commun. Biol.">
        <title>The genome of Shorea leprosula (Dipterocarpaceae) highlights the ecological relevance of drought in aseasonal tropical rainforests.</title>
        <authorList>
            <person name="Ng K.K.S."/>
            <person name="Kobayashi M.J."/>
            <person name="Fawcett J.A."/>
            <person name="Hatakeyama M."/>
            <person name="Paape T."/>
            <person name="Ng C.H."/>
            <person name="Ang C.C."/>
            <person name="Tnah L.H."/>
            <person name="Lee C.T."/>
            <person name="Nishiyama T."/>
            <person name="Sese J."/>
            <person name="O'Brien M.J."/>
            <person name="Copetti D."/>
            <person name="Mohd Noor M.I."/>
            <person name="Ong R.C."/>
            <person name="Putra M."/>
            <person name="Sireger I.Z."/>
            <person name="Indrioko S."/>
            <person name="Kosugi Y."/>
            <person name="Izuno A."/>
            <person name="Isagi Y."/>
            <person name="Lee S.L."/>
            <person name="Shimizu K.K."/>
        </authorList>
    </citation>
    <scope>NUCLEOTIDE SEQUENCE [LARGE SCALE GENOMIC DNA]</scope>
    <source>
        <strain evidence="4">214</strain>
    </source>
</reference>
<keyword evidence="1" id="KW-0812">Transmembrane</keyword>
<feature type="domain" description="Bifunctional inhibitor/plant lipid transfer protein/seed storage helical" evidence="3">
    <location>
        <begin position="10"/>
        <end position="113"/>
    </location>
</feature>
<feature type="chain" id="PRO_5043495624" description="Bifunctional inhibitor/plant lipid transfer protein/seed storage helical domain-containing protein" evidence="2">
    <location>
        <begin position="23"/>
        <end position="159"/>
    </location>
</feature>
<evidence type="ECO:0000256" key="1">
    <source>
        <dbReference type="SAM" id="Phobius"/>
    </source>
</evidence>
<evidence type="ECO:0000256" key="2">
    <source>
        <dbReference type="SAM" id="SignalP"/>
    </source>
</evidence>
<evidence type="ECO:0000313" key="4">
    <source>
        <dbReference type="EMBL" id="GKU95479.1"/>
    </source>
</evidence>
<dbReference type="InterPro" id="IPR016140">
    <property type="entry name" value="Bifunc_inhib/LTP/seed_store"/>
</dbReference>
<protein>
    <recommendedName>
        <fullName evidence="3">Bifunctional inhibitor/plant lipid transfer protein/seed storage helical domain-containing protein</fullName>
    </recommendedName>
</protein>
<dbReference type="Gene3D" id="1.10.110.10">
    <property type="entry name" value="Plant lipid-transfer and hydrophobic proteins"/>
    <property type="match status" value="1"/>
</dbReference>
<organism evidence="4 5">
    <name type="scientific">Rubroshorea leprosula</name>
    <dbReference type="NCBI Taxonomy" id="152421"/>
    <lineage>
        <taxon>Eukaryota</taxon>
        <taxon>Viridiplantae</taxon>
        <taxon>Streptophyta</taxon>
        <taxon>Embryophyta</taxon>
        <taxon>Tracheophyta</taxon>
        <taxon>Spermatophyta</taxon>
        <taxon>Magnoliopsida</taxon>
        <taxon>eudicotyledons</taxon>
        <taxon>Gunneridae</taxon>
        <taxon>Pentapetalae</taxon>
        <taxon>rosids</taxon>
        <taxon>malvids</taxon>
        <taxon>Malvales</taxon>
        <taxon>Dipterocarpaceae</taxon>
        <taxon>Rubroshorea</taxon>
    </lineage>
</organism>
<evidence type="ECO:0000259" key="3">
    <source>
        <dbReference type="Pfam" id="PF14368"/>
    </source>
</evidence>
<evidence type="ECO:0000313" key="5">
    <source>
        <dbReference type="Proteomes" id="UP001054252"/>
    </source>
</evidence>
<keyword evidence="1" id="KW-0472">Membrane</keyword>
<dbReference type="Proteomes" id="UP001054252">
    <property type="component" value="Unassembled WGS sequence"/>
</dbReference>
<name>A0AAV5IAX3_9ROSI</name>